<keyword evidence="12" id="KW-0873">Pyrrolidone carboxylic acid</keyword>
<evidence type="ECO:0000256" key="2">
    <source>
        <dbReference type="ARBA" id="ARBA00006873"/>
    </source>
</evidence>
<feature type="binding site" evidence="16">
    <location>
        <position position="106"/>
    </location>
    <ligand>
        <name>Ca(2+)</name>
        <dbReference type="ChEBI" id="CHEBI:29108"/>
        <label>1</label>
    </ligand>
</feature>
<dbReference type="Gramene" id="TraesROB_scaffold_116251_01G000200.1">
    <property type="protein sequence ID" value="TraesROB_scaffold_116251_01G000200.1"/>
    <property type="gene ID" value="TraesROB_scaffold_116251_01G000200"/>
</dbReference>
<dbReference type="SUPFAM" id="SSF48113">
    <property type="entry name" value="Heme-dependent peroxidases"/>
    <property type="match status" value="1"/>
</dbReference>
<feature type="domain" description="Plant heme peroxidase family profile" evidence="20">
    <location>
        <begin position="48"/>
        <end position="385"/>
    </location>
</feature>
<dbReference type="Gene3D" id="1.10.420.10">
    <property type="entry name" value="Peroxidase, domain 2"/>
    <property type="match status" value="1"/>
</dbReference>
<feature type="binding site" evidence="16">
    <location>
        <position position="140"/>
    </location>
    <ligand>
        <name>Ca(2+)</name>
        <dbReference type="ChEBI" id="CHEBI:29108"/>
        <label>1</label>
    </ligand>
</feature>
<comment type="function">
    <text evidence="19">Removal of H(2)O(2), oxidation of toxic reductants, biosynthesis and degradation of lignin, suberization, auxin catabolism, response to environmental stresses such as wounding, pathogen attack and oxidative stress.</text>
</comment>
<dbReference type="Gramene" id="TraesSYM6A03G03324490.1">
    <property type="protein sequence ID" value="TraesSYM6A03G03324490.1.CDS1"/>
    <property type="gene ID" value="TraesSYM6A03G03324490"/>
</dbReference>
<comment type="similarity">
    <text evidence="19">Belongs to the peroxidase family. Classical plant (class III) peroxidase subfamily.</text>
</comment>
<keyword evidence="5 19" id="KW-0349">Heme</keyword>
<keyword evidence="22" id="KW-1185">Reference proteome</keyword>
<dbReference type="GO" id="GO:0009505">
    <property type="term" value="C:plant-type cell wall"/>
    <property type="evidence" value="ECO:0000318"/>
    <property type="project" value="GO_Central"/>
</dbReference>
<keyword evidence="19" id="KW-0732">Signal</keyword>
<feature type="disulfide bond" evidence="18">
    <location>
        <begin position="173"/>
        <end position="381"/>
    </location>
</feature>
<reference evidence="21" key="2">
    <citation type="submission" date="2018-10" db="UniProtKB">
        <authorList>
            <consortium name="EnsemblPlants"/>
        </authorList>
    </citation>
    <scope>IDENTIFICATION</scope>
</reference>
<keyword evidence="9 16" id="KW-0408">Iron</keyword>
<dbReference type="CDD" id="cd00693">
    <property type="entry name" value="secretory_peroxidase"/>
    <property type="match status" value="1"/>
</dbReference>
<dbReference type="Proteomes" id="UP000019116">
    <property type="component" value="Chromosome 6A"/>
</dbReference>
<dbReference type="PROSITE" id="PS51257">
    <property type="entry name" value="PROKAR_LIPOPROTEIN"/>
    <property type="match status" value="1"/>
</dbReference>
<dbReference type="AlphaFoldDB" id="A0A3B6NUA2"/>
<keyword evidence="13 19" id="KW-0376">Hydrogen peroxide</keyword>
<dbReference type="Pfam" id="PF00141">
    <property type="entry name" value="peroxidase"/>
    <property type="match status" value="1"/>
</dbReference>
<keyword evidence="19" id="KW-0964">Secreted</keyword>
<dbReference type="InterPro" id="IPR019793">
    <property type="entry name" value="Peroxidases_heam-ligand_BS"/>
</dbReference>
<evidence type="ECO:0000256" key="5">
    <source>
        <dbReference type="ARBA" id="ARBA00022617"/>
    </source>
</evidence>
<dbReference type="Gramene" id="TraesJAG6A03G03374710.1">
    <property type="protein sequence ID" value="TraesJAG6A03G03374710.1.CDS1"/>
    <property type="gene ID" value="TraesJAG6A03G03374710"/>
</dbReference>
<evidence type="ECO:0000256" key="19">
    <source>
        <dbReference type="RuleBase" id="RU362060"/>
    </source>
</evidence>
<evidence type="ECO:0000256" key="10">
    <source>
        <dbReference type="ARBA" id="ARBA00023157"/>
    </source>
</evidence>
<dbReference type="Gene3D" id="1.10.520.10">
    <property type="match status" value="1"/>
</dbReference>
<protein>
    <recommendedName>
        <fullName evidence="3 19">Peroxidase</fullName>
        <ecNumber evidence="3 19">1.11.1.7</ecNumber>
    </recommendedName>
</protein>
<comment type="cofactor">
    <cofactor evidence="16 19">
        <name>heme b</name>
        <dbReference type="ChEBI" id="CHEBI:60344"/>
    </cofactor>
    <text evidence="16 19">Binds 1 heme b (iron(II)-protoporphyrin IX) group per subunit.</text>
</comment>
<evidence type="ECO:0000256" key="15">
    <source>
        <dbReference type="PIRSR" id="PIRSR600823-2"/>
    </source>
</evidence>
<dbReference type="Gramene" id="TraesLAC6A03G03338880.1">
    <property type="protein sequence ID" value="TraesLAC6A03G03338880.1.CDS1"/>
    <property type="gene ID" value="TraesLAC6A03G03338880"/>
</dbReference>
<dbReference type="GO" id="GO:0042744">
    <property type="term" value="P:hydrogen peroxide catabolic process"/>
    <property type="evidence" value="ECO:0007669"/>
    <property type="project" value="UniProtKB-KW"/>
</dbReference>
<evidence type="ECO:0000256" key="6">
    <source>
        <dbReference type="ARBA" id="ARBA00022723"/>
    </source>
</evidence>
<feature type="disulfide bond" evidence="18">
    <location>
        <begin position="268"/>
        <end position="294"/>
    </location>
</feature>
<evidence type="ECO:0000313" key="22">
    <source>
        <dbReference type="Proteomes" id="UP000019116"/>
    </source>
</evidence>
<evidence type="ECO:0000256" key="16">
    <source>
        <dbReference type="PIRSR" id="PIRSR600823-3"/>
    </source>
</evidence>
<keyword evidence="11" id="KW-0325">Glycoprotein</keyword>
<dbReference type="PRINTS" id="PR00458">
    <property type="entry name" value="PEROXIDASE"/>
</dbReference>
<dbReference type="Gramene" id="TraesSTA6A03G03372620.1">
    <property type="protein sequence ID" value="TraesSTA6A03G03372620.1.CDS1"/>
    <property type="gene ID" value="TraesSTA6A03G03372620"/>
</dbReference>
<evidence type="ECO:0000256" key="18">
    <source>
        <dbReference type="PIRSR" id="PIRSR600823-5"/>
    </source>
</evidence>
<dbReference type="Gramene" id="TraesCLE_scaffold_123377_01G000200.1">
    <property type="protein sequence ID" value="TraesCLE_scaffold_123377_01G000200.1"/>
    <property type="gene ID" value="TraesCLE_scaffold_123377_01G000200"/>
</dbReference>
<comment type="cofactor">
    <cofactor evidence="16 19">
        <name>Ca(2+)</name>
        <dbReference type="ChEBI" id="CHEBI:29108"/>
    </cofactor>
    <text evidence="16 19">Binds 2 calcium ions per subunit.</text>
</comment>
<proteinExistence type="inferred from homology"/>
<evidence type="ECO:0000256" key="14">
    <source>
        <dbReference type="PIRSR" id="PIRSR600823-1"/>
    </source>
</evidence>
<dbReference type="GO" id="GO:0046872">
    <property type="term" value="F:metal ion binding"/>
    <property type="evidence" value="ECO:0007669"/>
    <property type="project" value="UniProtKB-UniRule"/>
</dbReference>
<dbReference type="Gramene" id="TraesNOR6A03G03415720.1">
    <property type="protein sequence ID" value="TraesNOR6A03G03415720.1.CDS1"/>
    <property type="gene ID" value="TraesNOR6A03G03415720"/>
</dbReference>
<evidence type="ECO:0000256" key="9">
    <source>
        <dbReference type="ARBA" id="ARBA00023004"/>
    </source>
</evidence>
<evidence type="ECO:0000256" key="4">
    <source>
        <dbReference type="ARBA" id="ARBA00022559"/>
    </source>
</evidence>
<evidence type="ECO:0000259" key="20">
    <source>
        <dbReference type="PROSITE" id="PS50873"/>
    </source>
</evidence>
<dbReference type="GO" id="GO:0006950">
    <property type="term" value="P:response to stress"/>
    <property type="evidence" value="ECO:0000318"/>
    <property type="project" value="GO_Central"/>
</dbReference>
<evidence type="ECO:0000256" key="8">
    <source>
        <dbReference type="ARBA" id="ARBA00023002"/>
    </source>
</evidence>
<dbReference type="InterPro" id="IPR033905">
    <property type="entry name" value="Secretory_peroxidase"/>
</dbReference>
<keyword evidence="6 16" id="KW-0479">Metal-binding</keyword>
<dbReference type="InterPro" id="IPR010255">
    <property type="entry name" value="Haem_peroxidase_sf"/>
</dbReference>
<feature type="binding site" description="axial binding residue" evidence="16">
    <location>
        <position position="261"/>
    </location>
    <ligand>
        <name>heme b</name>
        <dbReference type="ChEBI" id="CHEBI:60344"/>
    </ligand>
    <ligandPart>
        <name>Fe</name>
        <dbReference type="ChEBI" id="CHEBI:18248"/>
    </ligandPart>
</feature>
<evidence type="ECO:0000313" key="21">
    <source>
        <dbReference type="EnsemblPlants" id="TraesCS6A02G320200.1.cds1"/>
    </source>
</evidence>
<name>A0A3B6NUA2_WHEAT</name>
<comment type="subcellular location">
    <subcellularLocation>
        <location evidence="19">Secreted</location>
    </subcellularLocation>
</comment>
<dbReference type="Gramene" id="TraesJUL6A03G03408560.1">
    <property type="protein sequence ID" value="TraesJUL6A03G03408560.1.CDS1"/>
    <property type="gene ID" value="TraesJUL6A03G03408560"/>
</dbReference>
<dbReference type="OMA" id="CELWGTN"/>
<dbReference type="FunFam" id="1.10.420.10:FF:000006">
    <property type="entry name" value="Peroxidase"/>
    <property type="match status" value="1"/>
</dbReference>
<keyword evidence="7 16" id="KW-0106">Calcium</keyword>
<evidence type="ECO:0000256" key="13">
    <source>
        <dbReference type="ARBA" id="ARBA00023324"/>
    </source>
</evidence>
<dbReference type="PRINTS" id="PR00461">
    <property type="entry name" value="PLPEROXIDASE"/>
</dbReference>
<feature type="binding site" evidence="16">
    <location>
        <position position="262"/>
    </location>
    <ligand>
        <name>Ca(2+)</name>
        <dbReference type="ChEBI" id="CHEBI:29108"/>
        <label>2</label>
    </ligand>
</feature>
<feature type="binding site" evidence="15">
    <location>
        <position position="231"/>
    </location>
    <ligand>
        <name>substrate</name>
    </ligand>
</feature>
<evidence type="ECO:0000256" key="1">
    <source>
        <dbReference type="ARBA" id="ARBA00000189"/>
    </source>
</evidence>
<dbReference type="InterPro" id="IPR000823">
    <property type="entry name" value="Peroxidase_pln"/>
</dbReference>
<dbReference type="EC" id="1.11.1.7" evidence="3 19"/>
<dbReference type="PROSITE" id="PS00436">
    <property type="entry name" value="PEROXIDASE_2"/>
    <property type="match status" value="1"/>
</dbReference>
<keyword evidence="8 19" id="KW-0560">Oxidoreductase</keyword>
<feature type="chain" id="PRO_5043076460" description="Peroxidase" evidence="19">
    <location>
        <begin position="25"/>
        <end position="385"/>
    </location>
</feature>
<dbReference type="Gramene" id="TraesCAD_scaffold_085427_01G000100.1">
    <property type="protein sequence ID" value="TraesCAD_scaffold_085427_01G000100.1"/>
    <property type="gene ID" value="TraesCAD_scaffold_085427_01G000100"/>
</dbReference>
<dbReference type="GO" id="GO:0020037">
    <property type="term" value="F:heme binding"/>
    <property type="evidence" value="ECO:0007669"/>
    <property type="project" value="UniProtKB-UniRule"/>
</dbReference>
<dbReference type="InterPro" id="IPR019794">
    <property type="entry name" value="Peroxidases_AS"/>
</dbReference>
<dbReference type="EnsemblPlants" id="TraesCS6A02G320200.1">
    <property type="protein sequence ID" value="TraesCS6A02G320200.1.cds1"/>
    <property type="gene ID" value="TraesCS6A02G320200"/>
</dbReference>
<dbReference type="OrthoDB" id="635804at2759"/>
<evidence type="ECO:0000256" key="12">
    <source>
        <dbReference type="ARBA" id="ARBA00023283"/>
    </source>
</evidence>
<dbReference type="PROSITE" id="PS00435">
    <property type="entry name" value="PEROXIDASE_1"/>
    <property type="match status" value="1"/>
</dbReference>
<evidence type="ECO:0000256" key="17">
    <source>
        <dbReference type="PIRSR" id="PIRSR600823-4"/>
    </source>
</evidence>
<dbReference type="GO" id="GO:0006979">
    <property type="term" value="P:response to oxidative stress"/>
    <property type="evidence" value="ECO:0007669"/>
    <property type="project" value="UniProtKB-UniRule"/>
</dbReference>
<feature type="disulfide bond" evidence="18">
    <location>
        <begin position="58"/>
        <end position="167"/>
    </location>
</feature>
<reference evidence="21" key="1">
    <citation type="submission" date="2018-08" db="EMBL/GenBank/DDBJ databases">
        <authorList>
            <person name="Rossello M."/>
        </authorList>
    </citation>
    <scope>NUCLEOTIDE SEQUENCE [LARGE SCALE GENOMIC DNA]</scope>
    <source>
        <strain evidence="21">cv. Chinese Spring</strain>
    </source>
</reference>
<comment type="similarity">
    <text evidence="2">Belongs to the peroxidase family. Ascorbate peroxidase subfamily.</text>
</comment>
<dbReference type="GO" id="GO:0004601">
    <property type="term" value="F:peroxidase activity"/>
    <property type="evidence" value="ECO:0000318"/>
    <property type="project" value="GO_Central"/>
</dbReference>
<feature type="binding site" evidence="16">
    <location>
        <position position="305"/>
    </location>
    <ligand>
        <name>Ca(2+)</name>
        <dbReference type="ChEBI" id="CHEBI:29108"/>
        <label>2</label>
    </ligand>
</feature>
<feature type="active site" description="Proton acceptor" evidence="14">
    <location>
        <position position="89"/>
    </location>
</feature>
<dbReference type="Gramene" id="TraesRN6A0100809800.1">
    <property type="protein sequence ID" value="TraesRN6A0100809800.1"/>
    <property type="gene ID" value="TraesRN6A0100809800"/>
</dbReference>
<evidence type="ECO:0000256" key="7">
    <source>
        <dbReference type="ARBA" id="ARBA00022837"/>
    </source>
</evidence>
<feature type="binding site" evidence="16">
    <location>
        <position position="93"/>
    </location>
    <ligand>
        <name>Ca(2+)</name>
        <dbReference type="ChEBI" id="CHEBI:29108"/>
        <label>1</label>
    </ligand>
</feature>
<accession>A0A3B6NUA2</accession>
<keyword evidence="10 18" id="KW-1015">Disulfide bond</keyword>
<feature type="disulfide bond" evidence="18">
    <location>
        <begin position="91"/>
        <end position="109"/>
    </location>
</feature>
<dbReference type="GO" id="GO:0005576">
    <property type="term" value="C:extracellular region"/>
    <property type="evidence" value="ECO:0007669"/>
    <property type="project" value="UniProtKB-SubCell"/>
</dbReference>
<evidence type="ECO:0000256" key="3">
    <source>
        <dbReference type="ARBA" id="ARBA00012313"/>
    </source>
</evidence>
<feature type="signal peptide" evidence="19">
    <location>
        <begin position="1"/>
        <end position="24"/>
    </location>
</feature>
<dbReference type="PANTHER" id="PTHR31235">
    <property type="entry name" value="PEROXIDASE 25-RELATED"/>
    <property type="match status" value="1"/>
</dbReference>
<keyword evidence="4 19" id="KW-0575">Peroxidase</keyword>
<dbReference type="Gramene" id="TraesCS6A03G0829300.1">
    <property type="protein sequence ID" value="TraesCS6A03G0829300.1.CDS1"/>
    <property type="gene ID" value="TraesCS6A03G0829300"/>
</dbReference>
<organism evidence="21">
    <name type="scientific">Triticum aestivum</name>
    <name type="common">Wheat</name>
    <dbReference type="NCBI Taxonomy" id="4565"/>
    <lineage>
        <taxon>Eukaryota</taxon>
        <taxon>Viridiplantae</taxon>
        <taxon>Streptophyta</taxon>
        <taxon>Embryophyta</taxon>
        <taxon>Tracheophyta</taxon>
        <taxon>Spermatophyta</taxon>
        <taxon>Magnoliopsida</taxon>
        <taxon>Liliopsida</taxon>
        <taxon>Poales</taxon>
        <taxon>Poaceae</taxon>
        <taxon>BOP clade</taxon>
        <taxon>Pooideae</taxon>
        <taxon>Triticodae</taxon>
        <taxon>Triticeae</taxon>
        <taxon>Triticinae</taxon>
        <taxon>Triticum</taxon>
    </lineage>
</organism>
<dbReference type="STRING" id="4565.A0A3B6NUA2"/>
<comment type="catalytic activity">
    <reaction evidence="1 19">
        <text>2 a phenolic donor + H2O2 = 2 a phenolic radical donor + 2 H2O</text>
        <dbReference type="Rhea" id="RHEA:56136"/>
        <dbReference type="ChEBI" id="CHEBI:15377"/>
        <dbReference type="ChEBI" id="CHEBI:16240"/>
        <dbReference type="ChEBI" id="CHEBI:139520"/>
        <dbReference type="ChEBI" id="CHEBI:139521"/>
        <dbReference type="EC" id="1.11.1.7"/>
    </reaction>
</comment>
<dbReference type="SMR" id="A0A3B6NUA2"/>
<feature type="binding site" evidence="16">
    <location>
        <position position="313"/>
    </location>
    <ligand>
        <name>Ca(2+)</name>
        <dbReference type="ChEBI" id="CHEBI:29108"/>
        <label>2</label>
    </ligand>
</feature>
<evidence type="ECO:0000256" key="11">
    <source>
        <dbReference type="ARBA" id="ARBA00023180"/>
    </source>
</evidence>
<dbReference type="Gramene" id="TraesMAC6A03G03381350.1">
    <property type="protein sequence ID" value="TraesMAC6A03G03381350.1.CDS1"/>
    <property type="gene ID" value="TraesMAC6A03G03381350"/>
</dbReference>
<feature type="binding site" evidence="16">
    <location>
        <position position="90"/>
    </location>
    <ligand>
        <name>Ca(2+)</name>
        <dbReference type="ChEBI" id="CHEBI:29108"/>
        <label>1</label>
    </ligand>
</feature>
<dbReference type="Gramene" id="TraesARI6A03G03339100.1">
    <property type="protein sequence ID" value="TraesARI6A03G03339100.1.CDS1"/>
    <property type="gene ID" value="TraesARI6A03G03339100"/>
</dbReference>
<dbReference type="PROSITE" id="PS50873">
    <property type="entry name" value="PEROXIDASE_4"/>
    <property type="match status" value="1"/>
</dbReference>
<dbReference type="GO" id="GO:0140825">
    <property type="term" value="F:lactoperoxidase activity"/>
    <property type="evidence" value="ECO:0007669"/>
    <property type="project" value="UniProtKB-EC"/>
</dbReference>
<sequence length="385" mass="41945">MAAVKLAALVLVALLGCVAHTCQASYGYPNPLPPTPSPPPPAAPAPAALTVGYYHKTCHNAEKIVREVVEDAQKADPGIGAALIRLFFHDCFVRVRLTCGYLRMHGYVCELWGTNVLEPFCPGLRCLGSPYNTTANPQPEKLGIPNFPSLRGYEVIDAAKEKLEKECEGVVSCADIVAFAGRDATVLLISGKKKFSFLDFLWGGWKSGFDMPAGRYDGNVSLAGETLPNLPPPFANVRVLEDMFRVKGLSLEDMVTLSGAHTVGISHCSSFRDRLPPNPSSMDPTLAASLQGQCSRGGDPTVVQDLETPDDLDNQYYDNVQKRNVLFKSDAALMSSETTSRLVDGHAKDRQEWLKQFKAAMVKMGSIEVKTEANGQIRKHCRFVN</sequence>
<feature type="site" description="Transition state stabilizer" evidence="17">
    <location>
        <position position="85"/>
    </location>
</feature>
<feature type="binding site" evidence="16">
    <location>
        <position position="308"/>
    </location>
    <ligand>
        <name>Ca(2+)</name>
        <dbReference type="ChEBI" id="CHEBI:29108"/>
        <label>2</label>
    </ligand>
</feature>
<dbReference type="InterPro" id="IPR002016">
    <property type="entry name" value="Haem_peroxidase"/>
</dbReference>
<dbReference type="Gramene" id="TraesCS6A02G320200.1">
    <property type="protein sequence ID" value="TraesCS6A02G320200.1.cds1"/>
    <property type="gene ID" value="TraesCS6A02G320200"/>
</dbReference>